<evidence type="ECO:0000313" key="1">
    <source>
        <dbReference type="EMBL" id="QDH88882.1"/>
    </source>
</evidence>
<name>A0A514D5L3_9VIRU</name>
<organism evidence="1">
    <name type="scientific">Leviviridae sp</name>
    <dbReference type="NCBI Taxonomy" id="2027243"/>
    <lineage>
        <taxon>Viruses</taxon>
        <taxon>Riboviria</taxon>
        <taxon>Orthornavirae</taxon>
        <taxon>Lenarviricota</taxon>
        <taxon>Leviviricetes</taxon>
        <taxon>Norzivirales</taxon>
        <taxon>Fiersviridae</taxon>
    </lineage>
</organism>
<gene>
    <name evidence="1" type="ORF">H1BulkLitter6522_000003</name>
</gene>
<evidence type="ECO:0008006" key="2">
    <source>
        <dbReference type="Google" id="ProtNLM"/>
    </source>
</evidence>
<protein>
    <recommendedName>
        <fullName evidence="2">Maturation</fullName>
    </recommendedName>
</protein>
<accession>A0A514D5L3</accession>
<dbReference type="EMBL" id="MN034448">
    <property type="protein sequence ID" value="QDH88882.1"/>
    <property type="molecule type" value="Genomic_RNA"/>
</dbReference>
<proteinExistence type="predicted"/>
<sequence length="373" mass="41084">MVYYHTSTRGTYSYIWDPSTEIEASAWDGLHDRRVSISNNPRGNNPFEVFHSQVEGSRANGLSGGTTLYKDAPSGFYGLCDSIEQYSVENPDTDGNLSNRVEARTNPSRPDILLPTFIFELRDIPGMVKELGAVAAVVRDKGLRAFKHADTATLAKANLAAQFGWRPFIQDVWKMATFAEGVKSRMRELDSLNKGGLRRNLKTVARSQKNDIVDSGTYRGKYIISSECHVSATLNWYPTYPGSALLSESQVRRQLSGVSPDNIPANIWESLPWSWFTDYFYNVGEILQAGNRTIATPGKGWLKFVTTTTVSHGPALPEGEGRYTVSAGIATSKHVRRTPLHSSSTASFPTLGAGQLSILGSLAIVKNRKVLGW</sequence>
<reference evidence="1" key="1">
    <citation type="submission" date="2019-05" db="EMBL/GenBank/DDBJ databases">
        <title>Metatranscriptomic reconstruction reveals RNA viruses with the potential to shape carbon cycling in soil.</title>
        <authorList>
            <person name="Starr E.P."/>
            <person name="Nuccio E."/>
            <person name="Pett-Ridge J."/>
            <person name="Banfield J.F."/>
            <person name="Firestone M.K."/>
        </authorList>
    </citation>
    <scope>NUCLEOTIDE SEQUENCE</scope>
    <source>
        <strain evidence="1">H1_Bulk_Litter_6_scaffold_522</strain>
    </source>
</reference>